<dbReference type="InterPro" id="IPR051610">
    <property type="entry name" value="GPI/OXD"/>
</dbReference>
<dbReference type="NCBIfam" id="TIGR03404">
    <property type="entry name" value="bicupin_oxalic"/>
    <property type="match status" value="1"/>
</dbReference>
<evidence type="ECO:0000259" key="6">
    <source>
        <dbReference type="SMART" id="SM00835"/>
    </source>
</evidence>
<feature type="binding site" evidence="3">
    <location>
        <position position="424"/>
    </location>
    <ligand>
        <name>Mn(2+)</name>
        <dbReference type="ChEBI" id="CHEBI:29035"/>
        <label>2</label>
    </ligand>
</feature>
<feature type="binding site" evidence="3">
    <location>
        <position position="253"/>
    </location>
    <ligand>
        <name>Mn(2+)</name>
        <dbReference type="ChEBI" id="CHEBI:29035"/>
        <label>1</label>
    </ligand>
</feature>
<gene>
    <name evidence="7" type="ORF">SCHCODRAFT_257097</name>
</gene>
<dbReference type="GO" id="GO:0033609">
    <property type="term" value="P:oxalate metabolic process"/>
    <property type="evidence" value="ECO:0007669"/>
    <property type="project" value="InterPro"/>
</dbReference>
<feature type="binding site" evidence="3">
    <location>
        <position position="208"/>
    </location>
    <ligand>
        <name>Mn(2+)</name>
        <dbReference type="ChEBI" id="CHEBI:29035"/>
        <label>1</label>
    </ligand>
</feature>
<evidence type="ECO:0000256" key="4">
    <source>
        <dbReference type="SAM" id="MobiDB-lite"/>
    </source>
</evidence>
<evidence type="ECO:0000256" key="3">
    <source>
        <dbReference type="PIRSR" id="PIRSR617774-2"/>
    </source>
</evidence>
<dbReference type="Pfam" id="PF00190">
    <property type="entry name" value="Cupin_1"/>
    <property type="match status" value="2"/>
</dbReference>
<feature type="binding site" evidence="3">
    <location>
        <position position="386"/>
    </location>
    <ligand>
        <name>Mn(2+)</name>
        <dbReference type="ChEBI" id="CHEBI:29035"/>
        <label>2</label>
    </ligand>
</feature>
<dbReference type="eggNOG" id="ENOG502QQ0P">
    <property type="taxonomic scope" value="Eukaryota"/>
</dbReference>
<protein>
    <recommendedName>
        <fullName evidence="6">Cupin type-1 domain-containing protein</fullName>
    </recommendedName>
</protein>
<dbReference type="Proteomes" id="UP000007431">
    <property type="component" value="Unassembled WGS sequence"/>
</dbReference>
<evidence type="ECO:0000313" key="8">
    <source>
        <dbReference type="Proteomes" id="UP000007431"/>
    </source>
</evidence>
<dbReference type="EMBL" id="GL377306">
    <property type="protein sequence ID" value="EFI97176.1"/>
    <property type="molecule type" value="Genomic_DNA"/>
</dbReference>
<dbReference type="InParanoid" id="D8Q472"/>
<dbReference type="AlphaFoldDB" id="D8Q472"/>
<organism evidence="8">
    <name type="scientific">Schizophyllum commune (strain H4-8 / FGSC 9210)</name>
    <name type="common">Split gill fungus</name>
    <dbReference type="NCBI Taxonomy" id="578458"/>
    <lineage>
        <taxon>Eukaryota</taxon>
        <taxon>Fungi</taxon>
        <taxon>Dikarya</taxon>
        <taxon>Basidiomycota</taxon>
        <taxon>Agaricomycotina</taxon>
        <taxon>Agaricomycetes</taxon>
        <taxon>Agaricomycetidae</taxon>
        <taxon>Agaricales</taxon>
        <taxon>Schizophyllaceae</taxon>
        <taxon>Schizophyllum</taxon>
    </lineage>
</organism>
<dbReference type="InterPro" id="IPR014710">
    <property type="entry name" value="RmlC-like_jellyroll"/>
</dbReference>
<feature type="binding site" evidence="3">
    <location>
        <position position="210"/>
    </location>
    <ligand>
        <name>Mn(2+)</name>
        <dbReference type="ChEBI" id="CHEBI:29035"/>
        <label>1</label>
    </ligand>
</feature>
<feature type="binding site" evidence="3">
    <location>
        <position position="379"/>
    </location>
    <ligand>
        <name>Mn(2+)</name>
        <dbReference type="ChEBI" id="CHEBI:29035"/>
        <label>2</label>
    </ligand>
</feature>
<evidence type="ECO:0000256" key="1">
    <source>
        <dbReference type="ARBA" id="ARBA00022723"/>
    </source>
</evidence>
<dbReference type="PANTHER" id="PTHR35848:SF9">
    <property type="entry name" value="SLL1358 PROTEIN"/>
    <property type="match status" value="1"/>
</dbReference>
<evidence type="ECO:0000256" key="2">
    <source>
        <dbReference type="PIRSR" id="PIRSR617774-1"/>
    </source>
</evidence>
<dbReference type="InterPro" id="IPR011051">
    <property type="entry name" value="RmlC_Cupin_sf"/>
</dbReference>
<proteinExistence type="predicted"/>
<dbReference type="GO" id="GO:0046872">
    <property type="term" value="F:metal ion binding"/>
    <property type="evidence" value="ECO:0007669"/>
    <property type="project" value="UniProtKB-KW"/>
</dbReference>
<feature type="chain" id="PRO_5003120504" description="Cupin type-1 domain-containing protein" evidence="5">
    <location>
        <begin position="18"/>
        <end position="486"/>
    </location>
</feature>
<dbReference type="InterPro" id="IPR017774">
    <property type="entry name" value="Bicupin_oxalate_deCO2ase/Oxase"/>
</dbReference>
<keyword evidence="5" id="KW-0732">Signal</keyword>
<dbReference type="HOGENOM" id="CLU_030515_2_0_1"/>
<dbReference type="SMART" id="SM00835">
    <property type="entry name" value="Cupin_1"/>
    <property type="match status" value="2"/>
</dbReference>
<comment type="cofactor">
    <cofactor evidence="3">
        <name>Mn(2+)</name>
        <dbReference type="ChEBI" id="CHEBI:29035"/>
    </cofactor>
    <text evidence="3">Binds 2 manganese ions per subunit.</text>
</comment>
<feature type="region of interest" description="Disordered" evidence="4">
    <location>
        <begin position="320"/>
        <end position="342"/>
    </location>
</feature>
<feature type="binding site" evidence="3">
    <location>
        <position position="214"/>
    </location>
    <ligand>
        <name>Mn(2+)</name>
        <dbReference type="ChEBI" id="CHEBI:29035"/>
        <label>1</label>
    </ligand>
</feature>
<evidence type="ECO:0000256" key="5">
    <source>
        <dbReference type="SAM" id="SignalP"/>
    </source>
</evidence>
<feature type="domain" description="Cupin type-1" evidence="6">
    <location>
        <begin position="153"/>
        <end position="306"/>
    </location>
</feature>
<name>D8Q472_SCHCM</name>
<dbReference type="SUPFAM" id="SSF51182">
    <property type="entry name" value="RmlC-like cupins"/>
    <property type="match status" value="1"/>
</dbReference>
<dbReference type="OMA" id="DWITHTR"/>
<dbReference type="CDD" id="cd20305">
    <property type="entry name" value="cupin_OxDC_C"/>
    <property type="match status" value="1"/>
</dbReference>
<feature type="binding site" evidence="3">
    <location>
        <position position="381"/>
    </location>
    <ligand>
        <name>Mn(2+)</name>
        <dbReference type="ChEBI" id="CHEBI:29035"/>
        <label>2</label>
    </ligand>
</feature>
<dbReference type="VEuPathDB" id="FungiDB:SCHCODRAFT_0257097"/>
<keyword evidence="8" id="KW-1185">Reference proteome</keyword>
<evidence type="ECO:0000313" key="7">
    <source>
        <dbReference type="EMBL" id="EFI97176.1"/>
    </source>
</evidence>
<dbReference type="PANTHER" id="PTHR35848">
    <property type="entry name" value="OXALATE-BINDING PROTEIN"/>
    <property type="match status" value="1"/>
</dbReference>
<feature type="signal peptide" evidence="5">
    <location>
        <begin position="1"/>
        <end position="17"/>
    </location>
</feature>
<dbReference type="InterPro" id="IPR006045">
    <property type="entry name" value="Cupin_1"/>
</dbReference>
<accession>D8Q472</accession>
<keyword evidence="3" id="KW-0464">Manganese</keyword>
<reference evidence="7 8" key="1">
    <citation type="journal article" date="2010" name="Nat. Biotechnol.">
        <title>Genome sequence of the model mushroom Schizophyllum commune.</title>
        <authorList>
            <person name="Ohm R.A."/>
            <person name="de Jong J.F."/>
            <person name="Lugones L.G."/>
            <person name="Aerts A."/>
            <person name="Kothe E."/>
            <person name="Stajich J.E."/>
            <person name="de Vries R.P."/>
            <person name="Record E."/>
            <person name="Levasseur A."/>
            <person name="Baker S.E."/>
            <person name="Bartholomew K.A."/>
            <person name="Coutinho P.M."/>
            <person name="Erdmann S."/>
            <person name="Fowler T.J."/>
            <person name="Gathman A.C."/>
            <person name="Lombard V."/>
            <person name="Henrissat B."/>
            <person name="Knabe N."/>
            <person name="Kuees U."/>
            <person name="Lilly W.W."/>
            <person name="Lindquist E."/>
            <person name="Lucas S."/>
            <person name="Magnuson J.K."/>
            <person name="Piumi F."/>
            <person name="Raudaskoski M."/>
            <person name="Salamov A."/>
            <person name="Schmutz J."/>
            <person name="Schwarze F.W.M.R."/>
            <person name="vanKuyk P.A."/>
            <person name="Horton J.S."/>
            <person name="Grigoriev I.V."/>
            <person name="Woesten H.A.B."/>
        </authorList>
    </citation>
    <scope>NUCLEOTIDE SEQUENCE [LARGE SCALE GENOMIC DNA]</scope>
    <source>
        <strain evidence="8">H4-8 / FGSC 9210</strain>
    </source>
</reference>
<sequence>MFVPFGLSLLLASSVIAAPAATSDSAAVSSSSVASTVDSAAPSSASASASAASASPSLTLSASVSSSASPSASALEEDGSITPVSVTVDPVPTAANDVEWDPYGPETTVEPVRGGLGAPFSGPTNPEIDFQNPDLLAPPNTDFGSVGSGKWSLSLSPTRLLTGGWVRYEDELVMPLGDAYRDIVSHAAFTEMAGANIHLEPGAIRELHWHSIAEWVYVLAGETQISAVDQKGRNYFATAKTGDLWFFPSGVGHHLQATGDGPSEFVLIFKTGLFDAAKTFHITDWVSHIPFSVLQKNFGVQGTDAFSKAPSKQLYIFPSRGPLGRDNRSGEPTGRDTGSPYEEFAGGKVKTVDASTFKVSKDFSAAEVVLEPGAMRELHWHTSADEWSFFIEGNLRYSVFTEVAARTYDMSPGDVGYAPISSGHYIENIGNTTARFLEVIDAPEFEDISLTQWLALTPPEIVKAHFGVDDATVAGLSKTKNRVVQG</sequence>
<feature type="active site" description="Proton donor" evidence="2">
    <location>
        <position position="438"/>
    </location>
</feature>
<keyword evidence="1 3" id="KW-0479">Metal-binding</keyword>
<feature type="domain" description="Cupin type-1" evidence="6">
    <location>
        <begin position="333"/>
        <end position="474"/>
    </location>
</feature>
<dbReference type="Gene3D" id="2.60.120.10">
    <property type="entry name" value="Jelly Rolls"/>
    <property type="match status" value="2"/>
</dbReference>